<dbReference type="GO" id="GO:0031119">
    <property type="term" value="P:tRNA pseudouridine synthesis"/>
    <property type="evidence" value="ECO:0007669"/>
    <property type="project" value="UniProtKB-UniRule"/>
</dbReference>
<dbReference type="EMBL" id="CP013259">
    <property type="protein sequence ID" value="ANZ22429.1"/>
    <property type="molecule type" value="Genomic_DNA"/>
</dbReference>
<evidence type="ECO:0000256" key="2">
    <source>
        <dbReference type="ARBA" id="ARBA00022694"/>
    </source>
</evidence>
<feature type="active site" description="Nucleophile" evidence="4 5">
    <location>
        <position position="52"/>
    </location>
</feature>
<dbReference type="Proteomes" id="UP000093070">
    <property type="component" value="Chromosome"/>
</dbReference>
<feature type="domain" description="Pseudouridine synthase I TruA alpha/beta" evidence="8">
    <location>
        <begin position="147"/>
        <end position="245"/>
    </location>
</feature>
<evidence type="ECO:0000256" key="7">
    <source>
        <dbReference type="RuleBase" id="RU003792"/>
    </source>
</evidence>
<dbReference type="InterPro" id="IPR020103">
    <property type="entry name" value="PsdUridine_synth_cat_dom_sf"/>
</dbReference>
<dbReference type="AlphaFoldDB" id="A0A1B2H8S8"/>
<feature type="domain" description="Pseudouridine synthase I TruA alpha/beta" evidence="8">
    <location>
        <begin position="9"/>
        <end position="104"/>
    </location>
</feature>
<keyword evidence="3 4" id="KW-0413">Isomerase</keyword>
<keyword evidence="2 4" id="KW-0819">tRNA processing</keyword>
<comment type="function">
    <text evidence="4">Formation of pseudouridine at positions 38, 39 and 40 in the anticodon stem and loop of transfer RNAs.</text>
</comment>
<evidence type="ECO:0000256" key="4">
    <source>
        <dbReference type="HAMAP-Rule" id="MF_00171"/>
    </source>
</evidence>
<dbReference type="EC" id="5.4.99.12" evidence="4"/>
<organism evidence="9 10">
    <name type="scientific">Buchnera aphidicola subsp. Diuraphis noxia</name>
    <dbReference type="NCBI Taxonomy" id="118101"/>
    <lineage>
        <taxon>Bacteria</taxon>
        <taxon>Pseudomonadati</taxon>
        <taxon>Pseudomonadota</taxon>
        <taxon>Gammaproteobacteria</taxon>
        <taxon>Enterobacterales</taxon>
        <taxon>Erwiniaceae</taxon>
        <taxon>Buchnera</taxon>
    </lineage>
</organism>
<dbReference type="Pfam" id="PF01416">
    <property type="entry name" value="PseudoU_synth_1"/>
    <property type="match status" value="2"/>
</dbReference>
<dbReference type="NCBIfam" id="TIGR00071">
    <property type="entry name" value="hisT_truA"/>
    <property type="match status" value="1"/>
</dbReference>
<accession>A0A1B2H8S8</accession>
<dbReference type="STRING" id="118101.ATN01_01000"/>
<proteinExistence type="inferred from homology"/>
<sequence>MKKIVLGVEYDGTFYHGWQRQKNVPSIQEEIETALSRIANHKIKVTCAGRTDTGVHGIGQVIHFYTKSIREKKSWTIGTNNYLSPHISIMWAKTVSKEFHARYSAISRSYRYVIYNNNSRTAIFRNRAYHFYRTLNAKKMNFESQFLLGEHDFTSFRALNCQSHSPWRNITKLNVRRFCDWVIIDITANSFLYHMVRNIVGSLIEIGTSNKKDFCIQKLLRKKNRRFAGMTAPAKGLYLTKVDYPLHFHLPIKTYDSIFYINDIFQ</sequence>
<comment type="caution">
    <text evidence="4">Lacks conserved residue(s) required for the propagation of feature annotation.</text>
</comment>
<dbReference type="PIRSF" id="PIRSF001430">
    <property type="entry name" value="tRNA_psdUrid_synth"/>
    <property type="match status" value="1"/>
</dbReference>
<evidence type="ECO:0000256" key="5">
    <source>
        <dbReference type="PIRSR" id="PIRSR001430-1"/>
    </source>
</evidence>
<evidence type="ECO:0000313" key="9">
    <source>
        <dbReference type="EMBL" id="ANZ22429.1"/>
    </source>
</evidence>
<dbReference type="PATRIC" id="fig|118101.4.peg.195"/>
<dbReference type="RefSeq" id="WP_075433250.1">
    <property type="nucleotide sequence ID" value="NZ_CP013259.1"/>
</dbReference>
<evidence type="ECO:0000313" key="10">
    <source>
        <dbReference type="Proteomes" id="UP000093070"/>
    </source>
</evidence>
<dbReference type="PANTHER" id="PTHR11142">
    <property type="entry name" value="PSEUDOURIDYLATE SYNTHASE"/>
    <property type="match status" value="1"/>
</dbReference>
<protein>
    <recommendedName>
        <fullName evidence="4">tRNA pseudouridine synthase A</fullName>
        <ecNumber evidence="4">5.4.99.12</ecNumber>
    </recommendedName>
    <alternativeName>
        <fullName evidence="4">tRNA pseudouridine(38-40) synthase</fullName>
    </alternativeName>
    <alternativeName>
        <fullName evidence="4">tRNA pseudouridylate synthase I</fullName>
    </alternativeName>
    <alternativeName>
        <fullName evidence="4">tRNA-uridine isomerase I</fullName>
    </alternativeName>
</protein>
<dbReference type="HAMAP" id="MF_00171">
    <property type="entry name" value="TruA"/>
    <property type="match status" value="1"/>
</dbReference>
<feature type="binding site" evidence="4 6">
    <location>
        <position position="110"/>
    </location>
    <ligand>
        <name>substrate</name>
    </ligand>
</feature>
<dbReference type="InterPro" id="IPR020094">
    <property type="entry name" value="TruA/RsuA/RluB/E/F_N"/>
</dbReference>
<dbReference type="SUPFAM" id="SSF55120">
    <property type="entry name" value="Pseudouridine synthase"/>
    <property type="match status" value="1"/>
</dbReference>
<dbReference type="OrthoDB" id="9811823at2"/>
<dbReference type="InterPro" id="IPR001406">
    <property type="entry name" value="PsdUridine_synth_TruA"/>
</dbReference>
<comment type="similarity">
    <text evidence="1 4 7">Belongs to the tRNA pseudouridine synthase TruA family.</text>
</comment>
<comment type="catalytic activity">
    <reaction evidence="4 7">
        <text>uridine(38/39/40) in tRNA = pseudouridine(38/39/40) in tRNA</text>
        <dbReference type="Rhea" id="RHEA:22376"/>
        <dbReference type="Rhea" id="RHEA-COMP:10085"/>
        <dbReference type="Rhea" id="RHEA-COMP:10087"/>
        <dbReference type="ChEBI" id="CHEBI:65314"/>
        <dbReference type="ChEBI" id="CHEBI:65315"/>
        <dbReference type="EC" id="5.4.99.12"/>
    </reaction>
</comment>
<dbReference type="PANTHER" id="PTHR11142:SF0">
    <property type="entry name" value="TRNA PSEUDOURIDINE SYNTHASE-LIKE 1"/>
    <property type="match status" value="1"/>
</dbReference>
<evidence type="ECO:0000256" key="1">
    <source>
        <dbReference type="ARBA" id="ARBA00009375"/>
    </source>
</evidence>
<dbReference type="InterPro" id="IPR020097">
    <property type="entry name" value="PsdUridine_synth_TruA_a/b_dom"/>
</dbReference>
<evidence type="ECO:0000256" key="3">
    <source>
        <dbReference type="ARBA" id="ARBA00023235"/>
    </source>
</evidence>
<dbReference type="Gene3D" id="3.30.70.660">
    <property type="entry name" value="Pseudouridine synthase I, catalytic domain, C-terminal subdomain"/>
    <property type="match status" value="1"/>
</dbReference>
<evidence type="ECO:0000259" key="8">
    <source>
        <dbReference type="Pfam" id="PF01416"/>
    </source>
</evidence>
<dbReference type="CDD" id="cd02570">
    <property type="entry name" value="PseudoU_synth_EcTruA"/>
    <property type="match status" value="1"/>
</dbReference>
<dbReference type="Gene3D" id="3.30.70.580">
    <property type="entry name" value="Pseudouridine synthase I, catalytic domain, N-terminal subdomain"/>
    <property type="match status" value="1"/>
</dbReference>
<evidence type="ECO:0000256" key="6">
    <source>
        <dbReference type="PIRSR" id="PIRSR001430-2"/>
    </source>
</evidence>
<name>A0A1B2H8S8_BUCDN</name>
<gene>
    <name evidence="4" type="primary">truA</name>
    <name evidence="9" type="ORF">ATN01_01000</name>
</gene>
<comment type="subunit">
    <text evidence="4">Homodimer.</text>
</comment>
<dbReference type="GO" id="GO:0160147">
    <property type="term" value="F:tRNA pseudouridine(38-40) synthase activity"/>
    <property type="evidence" value="ECO:0007669"/>
    <property type="project" value="UniProtKB-EC"/>
</dbReference>
<dbReference type="GO" id="GO:0003723">
    <property type="term" value="F:RNA binding"/>
    <property type="evidence" value="ECO:0007669"/>
    <property type="project" value="InterPro"/>
</dbReference>
<dbReference type="FunFam" id="3.30.70.580:FF:000001">
    <property type="entry name" value="tRNA pseudouridine synthase A"/>
    <property type="match status" value="1"/>
</dbReference>
<reference evidence="9 10" key="1">
    <citation type="submission" date="2015-11" db="EMBL/GenBank/DDBJ databases">
        <title>The complete genome of Buchnera aphidicola from Diuraphis noxia biotype SAM.</title>
        <authorList>
            <person name="Burger N.F.V."/>
            <person name="Oberholster A.-M."/>
        </authorList>
    </citation>
    <scope>NUCLEOTIDE SEQUENCE [LARGE SCALE GENOMIC DNA]</scope>
    <source>
        <strain evidence="9">SAM</strain>
    </source>
</reference>
<dbReference type="InterPro" id="IPR020095">
    <property type="entry name" value="PsdUridine_synth_TruA_C"/>
</dbReference>